<feature type="compositionally biased region" description="Basic and acidic residues" evidence="1">
    <location>
        <begin position="456"/>
        <end position="492"/>
    </location>
</feature>
<sequence length="661" mass="76226">MTTTPQSSNTPDPYTEIAQYLHLDQMNTSEQSDSLFQLSSLVLDSQTNSQHFVTLNGFFIVCNLITLSSDPSVTYHGLQTIKNVVGGLPDDFIPQNPKDPINMLFILFCASPNQTSEFLKDWFQIQIQYDPAFPSHFITTETLSFALSCLSPKQHSGWKIEQITDLLLLSTANSDDHVKYHLEQALEDIKTIENQIWAEERAERAMQGYFTPSDETNRDANRKAREKTKMWIAKMRQAGVGAEKEEAQRIEYEARIADLQSELDELKKAKESTEIETDRLRSDEAQTEEEEHNTRREELKEEKKITETERAKMEEEKKKAEMEQKKVEDEKRKADADRVKKEEEKKKAEMEQKKVEDEKRKADADRVKKEEEKKKAEMEQKKVEDEKRKADADRVKKEEEKKKAEKERVKVEQQKPKPIQRKADEENPTQAQLPKVRIANEGGLSARIQMFERRQEATEKGKEKVSDEVKRTRQKVGETEEGKEKSEEKEWVGTKSLQTLDNTGHELSPTTLKQTIKLEKASEWRTAYTFPIKEGEWELTIGIIQENPKVKLGFLTHPLPKDFIKKSCGGFHSHNCGEFTLWTGGLWKGKEFKPAGTNKKWDRVGQTAAIRVNMSTREARLIVDDEEQPGFFTDIPSPLCLGISTHDQYAEIEVLGLKQLK</sequence>
<feature type="compositionally biased region" description="Basic and acidic residues" evidence="1">
    <location>
        <begin position="268"/>
        <end position="284"/>
    </location>
</feature>
<organism evidence="2 3">
    <name type="scientific">Blattamonas nauphoetae</name>
    <dbReference type="NCBI Taxonomy" id="2049346"/>
    <lineage>
        <taxon>Eukaryota</taxon>
        <taxon>Metamonada</taxon>
        <taxon>Preaxostyla</taxon>
        <taxon>Oxymonadida</taxon>
        <taxon>Blattamonas</taxon>
    </lineage>
</organism>
<name>A0ABQ9XQZ6_9EUKA</name>
<comment type="caution">
    <text evidence="2">The sequence shown here is derived from an EMBL/GenBank/DDBJ whole genome shotgun (WGS) entry which is preliminary data.</text>
</comment>
<feature type="region of interest" description="Disordered" evidence="1">
    <location>
        <begin position="268"/>
        <end position="441"/>
    </location>
</feature>
<evidence type="ECO:0000313" key="2">
    <source>
        <dbReference type="EMBL" id="KAK2954029.1"/>
    </source>
</evidence>
<protein>
    <submittedName>
        <fullName evidence="2">Uncharacterized protein</fullName>
    </submittedName>
</protein>
<evidence type="ECO:0000256" key="1">
    <source>
        <dbReference type="SAM" id="MobiDB-lite"/>
    </source>
</evidence>
<gene>
    <name evidence="2" type="ORF">BLNAU_10992</name>
</gene>
<evidence type="ECO:0000313" key="3">
    <source>
        <dbReference type="Proteomes" id="UP001281761"/>
    </source>
</evidence>
<proteinExistence type="predicted"/>
<feature type="region of interest" description="Disordered" evidence="1">
    <location>
        <begin position="456"/>
        <end position="508"/>
    </location>
</feature>
<feature type="compositionally biased region" description="Basic and acidic residues" evidence="1">
    <location>
        <begin position="292"/>
        <end position="425"/>
    </location>
</feature>
<reference evidence="2 3" key="1">
    <citation type="journal article" date="2022" name="bioRxiv">
        <title>Genomics of Preaxostyla Flagellates Illuminates Evolutionary Transitions and the Path Towards Mitochondrial Loss.</title>
        <authorList>
            <person name="Novak L.V.F."/>
            <person name="Treitli S.C."/>
            <person name="Pyrih J."/>
            <person name="Halakuc P."/>
            <person name="Pipaliya S.V."/>
            <person name="Vacek V."/>
            <person name="Brzon O."/>
            <person name="Soukal P."/>
            <person name="Eme L."/>
            <person name="Dacks J.B."/>
            <person name="Karnkowska A."/>
            <person name="Elias M."/>
            <person name="Hampl V."/>
        </authorList>
    </citation>
    <scope>NUCLEOTIDE SEQUENCE [LARGE SCALE GENOMIC DNA]</scope>
    <source>
        <strain evidence="2">NAU3</strain>
        <tissue evidence="2">Gut</tissue>
    </source>
</reference>
<keyword evidence="3" id="KW-1185">Reference proteome</keyword>
<dbReference type="Proteomes" id="UP001281761">
    <property type="component" value="Unassembled WGS sequence"/>
</dbReference>
<accession>A0ABQ9XQZ6</accession>
<dbReference type="EMBL" id="JARBJD010000083">
    <property type="protein sequence ID" value="KAK2954029.1"/>
    <property type="molecule type" value="Genomic_DNA"/>
</dbReference>